<gene>
    <name evidence="6" type="ordered locus">Cfla_3596</name>
</gene>
<evidence type="ECO:0000256" key="1">
    <source>
        <dbReference type="ARBA" id="ARBA00021292"/>
    </source>
</evidence>
<dbReference type="STRING" id="446466.Cfla_3596"/>
<feature type="domain" description="Glycosyltransferase subfamily 4-like N-terminal" evidence="5">
    <location>
        <begin position="16"/>
        <end position="182"/>
    </location>
</feature>
<organism evidence="6 7">
    <name type="scientific">Cellulomonas flavigena (strain ATCC 482 / DSM 20109 / BCRC 11376 / JCM 18109 / NBRC 3775 / NCIMB 8073 / NRS 134)</name>
    <dbReference type="NCBI Taxonomy" id="446466"/>
    <lineage>
        <taxon>Bacteria</taxon>
        <taxon>Bacillati</taxon>
        <taxon>Actinomycetota</taxon>
        <taxon>Actinomycetes</taxon>
        <taxon>Micrococcales</taxon>
        <taxon>Cellulomonadaceae</taxon>
        <taxon>Cellulomonas</taxon>
    </lineage>
</organism>
<evidence type="ECO:0000313" key="7">
    <source>
        <dbReference type="Proteomes" id="UP000000849"/>
    </source>
</evidence>
<accession>D5UDL1</accession>
<dbReference type="GO" id="GO:1901137">
    <property type="term" value="P:carbohydrate derivative biosynthetic process"/>
    <property type="evidence" value="ECO:0007669"/>
    <property type="project" value="UniProtKB-ARBA"/>
</dbReference>
<evidence type="ECO:0000256" key="3">
    <source>
        <dbReference type="ARBA" id="ARBA00022679"/>
    </source>
</evidence>
<dbReference type="Pfam" id="PF13439">
    <property type="entry name" value="Glyco_transf_4"/>
    <property type="match status" value="1"/>
</dbReference>
<proteinExistence type="predicted"/>
<dbReference type="eggNOG" id="COG0438">
    <property type="taxonomic scope" value="Bacteria"/>
</dbReference>
<dbReference type="InterPro" id="IPR028098">
    <property type="entry name" value="Glyco_trans_4-like_N"/>
</dbReference>
<dbReference type="SUPFAM" id="SSF53756">
    <property type="entry name" value="UDP-Glycosyltransferase/glycogen phosphorylase"/>
    <property type="match status" value="1"/>
</dbReference>
<dbReference type="CAZy" id="GT4">
    <property type="family name" value="Glycosyltransferase Family 4"/>
</dbReference>
<dbReference type="PANTHER" id="PTHR45947:SF3">
    <property type="entry name" value="SULFOQUINOVOSYL TRANSFERASE SQD2"/>
    <property type="match status" value="1"/>
</dbReference>
<dbReference type="KEGG" id="cfl:Cfla_3596"/>
<evidence type="ECO:0000313" key="6">
    <source>
        <dbReference type="EMBL" id="ADG76467.1"/>
    </source>
</evidence>
<dbReference type="Pfam" id="PF00534">
    <property type="entry name" value="Glycos_transf_1"/>
    <property type="match status" value="1"/>
</dbReference>
<dbReference type="GO" id="GO:0016758">
    <property type="term" value="F:hexosyltransferase activity"/>
    <property type="evidence" value="ECO:0007669"/>
    <property type="project" value="TreeGrafter"/>
</dbReference>
<evidence type="ECO:0000259" key="4">
    <source>
        <dbReference type="Pfam" id="PF00534"/>
    </source>
</evidence>
<keyword evidence="2" id="KW-0328">Glycosyltransferase</keyword>
<dbReference type="Proteomes" id="UP000000849">
    <property type="component" value="Chromosome"/>
</dbReference>
<dbReference type="Gene3D" id="3.40.50.2000">
    <property type="entry name" value="Glycogen Phosphorylase B"/>
    <property type="match status" value="2"/>
</dbReference>
<dbReference type="CDD" id="cd03801">
    <property type="entry name" value="GT4_PimA-like"/>
    <property type="match status" value="1"/>
</dbReference>
<dbReference type="InterPro" id="IPR050194">
    <property type="entry name" value="Glycosyltransferase_grp1"/>
</dbReference>
<protein>
    <recommendedName>
        <fullName evidence="1">D-inositol 3-phosphate glycosyltransferase</fullName>
    </recommendedName>
</protein>
<dbReference type="AlphaFoldDB" id="D5UDL1"/>
<sequence length="393" mass="41823">MSLRTLILTSSYPPTMGGAETYAHTLAHGLARDGFDVLVVTDAVAGAPRDERTDGVTVARRDGYRALLADPGKLPWEQLCFGILPDLEDVLRGWRPHLVVANSLECTVLGRIVADDLGVPLVGAYHEHDPRSEPFGAGRLSLGYRVLAPDLVLAGSSSYAARALEHLPAERVALVLHGVDTDVFDDRPELRDPAAAVRRRYGVQEHELLVVTSGRLKERKGHLELIEAFTSLRRTDAVLAVVGGVSSSSPEYADTLAATVAGCADARVVIDTTASLDDMPAVLAASDVVAQPSRSEGLGLALLEAMSMARPVVATRIDGFDEVLGPEGPAVRVPVGDVEAIADALTALLDDADLRRTLGARAREHVLARFSRRHMITSTAALLHAVAATEAVR</sequence>
<dbReference type="RefSeq" id="WP_013118795.1">
    <property type="nucleotide sequence ID" value="NC_014151.1"/>
</dbReference>
<dbReference type="PANTHER" id="PTHR45947">
    <property type="entry name" value="SULFOQUINOVOSYL TRANSFERASE SQD2"/>
    <property type="match status" value="1"/>
</dbReference>
<dbReference type="InterPro" id="IPR001296">
    <property type="entry name" value="Glyco_trans_1"/>
</dbReference>
<name>D5UDL1_CELFN</name>
<reference evidence="6 7" key="1">
    <citation type="journal article" date="2010" name="Stand. Genomic Sci.">
        <title>Complete genome sequence of Cellulomonas flavigena type strain (134).</title>
        <authorList>
            <person name="Abt B."/>
            <person name="Foster B."/>
            <person name="Lapidus A."/>
            <person name="Clum A."/>
            <person name="Sun H."/>
            <person name="Pukall R."/>
            <person name="Lucas S."/>
            <person name="Glavina Del Rio T."/>
            <person name="Nolan M."/>
            <person name="Tice H."/>
            <person name="Cheng J.F."/>
            <person name="Pitluck S."/>
            <person name="Liolios K."/>
            <person name="Ivanova N."/>
            <person name="Mavromatis K."/>
            <person name="Ovchinnikova G."/>
            <person name="Pati A."/>
            <person name="Goodwin L."/>
            <person name="Chen A."/>
            <person name="Palaniappan K."/>
            <person name="Land M."/>
            <person name="Hauser L."/>
            <person name="Chang Y.J."/>
            <person name="Jeffries C.D."/>
            <person name="Rohde M."/>
            <person name="Goker M."/>
            <person name="Woyke T."/>
            <person name="Bristow J."/>
            <person name="Eisen J.A."/>
            <person name="Markowitz V."/>
            <person name="Hugenholtz P."/>
            <person name="Kyrpides N.C."/>
            <person name="Klenk H.P."/>
        </authorList>
    </citation>
    <scope>NUCLEOTIDE SEQUENCE [LARGE SCALE GENOMIC DNA]</scope>
    <source>
        <strain evidence="7">ATCC 482 / DSM 20109 / BCRC 11376 / JCM 18109 / NBRC 3775 / NCIMB 8073 / NRS 134</strain>
    </source>
</reference>
<keyword evidence="3 6" id="KW-0808">Transferase</keyword>
<dbReference type="HOGENOM" id="CLU_715481_0_0_11"/>
<dbReference type="OrthoDB" id="9806887at2"/>
<evidence type="ECO:0000259" key="5">
    <source>
        <dbReference type="Pfam" id="PF13439"/>
    </source>
</evidence>
<evidence type="ECO:0000256" key="2">
    <source>
        <dbReference type="ARBA" id="ARBA00022676"/>
    </source>
</evidence>
<feature type="domain" description="Glycosyl transferase family 1" evidence="4">
    <location>
        <begin position="198"/>
        <end position="364"/>
    </location>
</feature>
<dbReference type="EMBL" id="CP001964">
    <property type="protein sequence ID" value="ADG76467.1"/>
    <property type="molecule type" value="Genomic_DNA"/>
</dbReference>
<keyword evidence="7" id="KW-1185">Reference proteome</keyword>